<dbReference type="SMART" id="SM00382">
    <property type="entry name" value="AAA"/>
    <property type="match status" value="1"/>
</dbReference>
<dbReference type="Pfam" id="PF08402">
    <property type="entry name" value="TOBE_2"/>
    <property type="match status" value="1"/>
</dbReference>
<dbReference type="InterPro" id="IPR027417">
    <property type="entry name" value="P-loop_NTPase"/>
</dbReference>
<dbReference type="SUPFAM" id="SSF52540">
    <property type="entry name" value="P-loop containing nucleoside triphosphate hydrolases"/>
    <property type="match status" value="1"/>
</dbReference>
<protein>
    <submittedName>
        <fullName evidence="10 11">sn-glycerol-3-phosphate import ATP-binding protein UgpC</fullName>
        <ecNumber evidence="10 11">3.6.3.20</ecNumber>
    </submittedName>
</protein>
<keyword evidence="4" id="KW-0547">Nucleotide-binding</keyword>
<dbReference type="InterPro" id="IPR003593">
    <property type="entry name" value="AAA+_ATPase"/>
</dbReference>
<dbReference type="FunFam" id="3.40.50.300:FF:000042">
    <property type="entry name" value="Maltose/maltodextrin ABC transporter, ATP-binding protein"/>
    <property type="match status" value="1"/>
</dbReference>
<dbReference type="GO" id="GO:0008643">
    <property type="term" value="P:carbohydrate transport"/>
    <property type="evidence" value="ECO:0007669"/>
    <property type="project" value="InterPro"/>
</dbReference>
<comment type="similarity">
    <text evidence="1">Belongs to the ABC transporter superfamily.</text>
</comment>
<evidence type="ECO:0000313" key="11">
    <source>
        <dbReference type="EMBL" id="CUH70273.1"/>
    </source>
</evidence>
<keyword evidence="6" id="KW-1278">Translocase</keyword>
<dbReference type="SUPFAM" id="SSF50331">
    <property type="entry name" value="MOP-like"/>
    <property type="match status" value="1"/>
</dbReference>
<feature type="compositionally biased region" description="Polar residues" evidence="8">
    <location>
        <begin position="348"/>
        <end position="363"/>
    </location>
</feature>
<dbReference type="GO" id="GO:0055052">
    <property type="term" value="C:ATP-binding cassette (ABC) transporter complex, substrate-binding subunit-containing"/>
    <property type="evidence" value="ECO:0007669"/>
    <property type="project" value="TreeGrafter"/>
</dbReference>
<dbReference type="InterPro" id="IPR047641">
    <property type="entry name" value="ABC_transpr_MalK/UgpC-like"/>
</dbReference>
<name>A0A0P1FPD9_9RHOB</name>
<dbReference type="CDD" id="cd03301">
    <property type="entry name" value="ABC_MalK_N"/>
    <property type="match status" value="1"/>
</dbReference>
<dbReference type="PROSITE" id="PS00211">
    <property type="entry name" value="ABC_TRANSPORTER_1"/>
    <property type="match status" value="1"/>
</dbReference>
<dbReference type="PANTHER" id="PTHR43875">
    <property type="entry name" value="MALTODEXTRIN IMPORT ATP-BINDING PROTEIN MSMX"/>
    <property type="match status" value="1"/>
</dbReference>
<dbReference type="InterPro" id="IPR012340">
    <property type="entry name" value="NA-bd_OB-fold"/>
</dbReference>
<dbReference type="Proteomes" id="UP000051887">
    <property type="component" value="Unassembled WGS sequence"/>
</dbReference>
<dbReference type="OrthoDB" id="394852at2"/>
<keyword evidence="3" id="KW-1003">Cell membrane</keyword>
<dbReference type="Gene3D" id="2.40.50.100">
    <property type="match status" value="1"/>
</dbReference>
<dbReference type="InterPro" id="IPR017871">
    <property type="entry name" value="ABC_transporter-like_CS"/>
</dbReference>
<reference evidence="11 13" key="1">
    <citation type="submission" date="2015-09" db="EMBL/GenBank/DDBJ databases">
        <authorList>
            <consortium name="Swine Surveillance"/>
        </authorList>
    </citation>
    <scope>NUCLEOTIDE SEQUENCE [LARGE SCALE GENOMIC DNA]</scope>
    <source>
        <strain evidence="11 13">5120</strain>
    </source>
</reference>
<feature type="region of interest" description="Disordered" evidence="8">
    <location>
        <begin position="344"/>
        <end position="363"/>
    </location>
</feature>
<evidence type="ECO:0000313" key="12">
    <source>
        <dbReference type="Proteomes" id="UP000051086"/>
    </source>
</evidence>
<evidence type="ECO:0000256" key="2">
    <source>
        <dbReference type="ARBA" id="ARBA00022448"/>
    </source>
</evidence>
<dbReference type="InterPro" id="IPR003439">
    <property type="entry name" value="ABC_transporter-like_ATP-bd"/>
</dbReference>
<dbReference type="Proteomes" id="UP000051086">
    <property type="component" value="Unassembled WGS sequence"/>
</dbReference>
<dbReference type="GO" id="GO:0005524">
    <property type="term" value="F:ATP binding"/>
    <property type="evidence" value="ECO:0007669"/>
    <property type="project" value="UniProtKB-KW"/>
</dbReference>
<evidence type="ECO:0000313" key="10">
    <source>
        <dbReference type="EMBL" id="CUH62419.1"/>
    </source>
</evidence>
<dbReference type="EC" id="3.6.3.20" evidence="10 11"/>
<evidence type="ECO:0000256" key="6">
    <source>
        <dbReference type="ARBA" id="ARBA00022967"/>
    </source>
</evidence>
<gene>
    <name evidence="11" type="primary">ugpC_1</name>
    <name evidence="10" type="ORF">TL5118_00015</name>
    <name evidence="11" type="ORF">TL5120_00046</name>
</gene>
<dbReference type="GO" id="GO:0140359">
    <property type="term" value="F:ABC-type transporter activity"/>
    <property type="evidence" value="ECO:0007669"/>
    <property type="project" value="InterPro"/>
</dbReference>
<evidence type="ECO:0000313" key="13">
    <source>
        <dbReference type="Proteomes" id="UP000051887"/>
    </source>
</evidence>
<dbReference type="Gene3D" id="2.40.50.140">
    <property type="entry name" value="Nucleic acid-binding proteins"/>
    <property type="match status" value="1"/>
</dbReference>
<evidence type="ECO:0000256" key="8">
    <source>
        <dbReference type="SAM" id="MobiDB-lite"/>
    </source>
</evidence>
<reference evidence="10 12" key="2">
    <citation type="submission" date="2015-09" db="EMBL/GenBank/DDBJ databases">
        <authorList>
            <person name="Rodrigo-Torres L."/>
            <person name="Arahal D.R."/>
        </authorList>
    </citation>
    <scope>NUCLEOTIDE SEQUENCE [LARGE SCALE GENOMIC DNA]</scope>
    <source>
        <strain evidence="10 12">CECT 5118</strain>
    </source>
</reference>
<dbReference type="PROSITE" id="PS50893">
    <property type="entry name" value="ABC_TRANSPORTER_2"/>
    <property type="match status" value="1"/>
</dbReference>
<feature type="domain" description="ABC transporter" evidence="9">
    <location>
        <begin position="7"/>
        <end position="237"/>
    </location>
</feature>
<evidence type="ECO:0000256" key="7">
    <source>
        <dbReference type="ARBA" id="ARBA00023136"/>
    </source>
</evidence>
<evidence type="ECO:0000256" key="1">
    <source>
        <dbReference type="ARBA" id="ARBA00005417"/>
    </source>
</evidence>
<dbReference type="InterPro" id="IPR013611">
    <property type="entry name" value="Transp-assoc_OB_typ2"/>
</dbReference>
<proteinExistence type="inferred from homology"/>
<evidence type="ECO:0000259" key="9">
    <source>
        <dbReference type="PROSITE" id="PS50893"/>
    </source>
</evidence>
<evidence type="ECO:0000256" key="5">
    <source>
        <dbReference type="ARBA" id="ARBA00022840"/>
    </source>
</evidence>
<dbReference type="RefSeq" id="WP_058241629.1">
    <property type="nucleotide sequence ID" value="NZ_CYSB01000004.1"/>
</dbReference>
<evidence type="ECO:0000256" key="4">
    <source>
        <dbReference type="ARBA" id="ARBA00022741"/>
    </source>
</evidence>
<accession>A0A0P1FPD9</accession>
<keyword evidence="11" id="KW-0378">Hydrolase</keyword>
<dbReference type="EMBL" id="CYSB01000004">
    <property type="protein sequence ID" value="CUH62419.1"/>
    <property type="molecule type" value="Genomic_DNA"/>
</dbReference>
<evidence type="ECO:0000256" key="3">
    <source>
        <dbReference type="ARBA" id="ARBA00022475"/>
    </source>
</evidence>
<dbReference type="InterPro" id="IPR008995">
    <property type="entry name" value="Mo/tungstate-bd_C_term_dom"/>
</dbReference>
<organism evidence="11 13">
    <name type="scientific">Thalassovita autumnalis</name>
    <dbReference type="NCBI Taxonomy" id="2072972"/>
    <lineage>
        <taxon>Bacteria</taxon>
        <taxon>Pseudomonadati</taxon>
        <taxon>Pseudomonadota</taxon>
        <taxon>Alphaproteobacteria</taxon>
        <taxon>Rhodobacterales</taxon>
        <taxon>Roseobacteraceae</taxon>
        <taxon>Thalassovita</taxon>
    </lineage>
</organism>
<dbReference type="PANTHER" id="PTHR43875:SF15">
    <property type="entry name" value="TREHALOSE IMPORT ATP-BINDING PROTEIN SUGC"/>
    <property type="match status" value="1"/>
</dbReference>
<dbReference type="EMBL" id="CYSC01000003">
    <property type="protein sequence ID" value="CUH70273.1"/>
    <property type="molecule type" value="Genomic_DNA"/>
</dbReference>
<dbReference type="InterPro" id="IPR015855">
    <property type="entry name" value="ABC_transpr_MalK-like"/>
</dbReference>
<keyword evidence="5 11" id="KW-0067">ATP-binding</keyword>
<keyword evidence="2" id="KW-0813">Transport</keyword>
<dbReference type="GO" id="GO:0016887">
    <property type="term" value="F:ATP hydrolysis activity"/>
    <property type="evidence" value="ECO:0007669"/>
    <property type="project" value="InterPro"/>
</dbReference>
<dbReference type="Gene3D" id="3.40.50.300">
    <property type="entry name" value="P-loop containing nucleotide triphosphate hydrolases"/>
    <property type="match status" value="1"/>
</dbReference>
<dbReference type="AlphaFoldDB" id="A0A0P1FPD9"/>
<keyword evidence="12" id="KW-1185">Reference proteome</keyword>
<keyword evidence="7" id="KW-0472">Membrane</keyword>
<sequence length="363" mass="39121">MTTGKSITLNALRKSWGDTDTLKGIDLTIPAGQFTTILGPSGCGKSTTLRIIAGLEEVTSGTVQIGGEDVTNRPSSARDIAMVFQSYALFPHLSVAENIIFGLRVRRMPRAERDRKLAQAADMLGLGQLLDRKPSQLSGGQQQRVALGRAIVADKSIFLMDEPLSNLDAKLRAEMREEIRDLQKRLGVTMVYVTHDQVEAVTMADQIVLMNQGQIEQVASPRQIYSTPETLFTAKFIGTPPMGTCAAPALGIARDDITVGIRPEALKLDNAGAIKATVGRVEYLGADAMIDCVVADQTLACRLPGQTDLTPGTAISLRVGPEDLHLFDRDTGQRRADVPAEFAPLFASQDTAPQGPHTSSIER</sequence>
<dbReference type="Pfam" id="PF00005">
    <property type="entry name" value="ABC_tran"/>
    <property type="match status" value="1"/>
</dbReference>